<accession>A0ABZ2KSP1</accession>
<proteinExistence type="predicted"/>
<dbReference type="RefSeq" id="WP_394849955.1">
    <property type="nucleotide sequence ID" value="NZ_CP089982.1"/>
</dbReference>
<keyword evidence="3" id="KW-1185">Reference proteome</keyword>
<gene>
    <name evidence="2" type="ORF">LZC95_21180</name>
</gene>
<feature type="compositionally biased region" description="Basic and acidic residues" evidence="1">
    <location>
        <begin position="1"/>
        <end position="12"/>
    </location>
</feature>
<feature type="region of interest" description="Disordered" evidence="1">
    <location>
        <begin position="114"/>
        <end position="135"/>
    </location>
</feature>
<reference evidence="2 3" key="1">
    <citation type="submission" date="2021-12" db="EMBL/GenBank/DDBJ databases">
        <title>Discovery of the Pendulisporaceae a myxobacterial family with distinct sporulation behavior and unique specialized metabolism.</title>
        <authorList>
            <person name="Garcia R."/>
            <person name="Popoff A."/>
            <person name="Bader C.D."/>
            <person name="Loehr J."/>
            <person name="Walesch S."/>
            <person name="Walt C."/>
            <person name="Boldt J."/>
            <person name="Bunk B."/>
            <person name="Haeckl F.J.F.P.J."/>
            <person name="Gunesch A.P."/>
            <person name="Birkelbach J."/>
            <person name="Nuebel U."/>
            <person name="Pietschmann T."/>
            <person name="Bach T."/>
            <person name="Mueller R."/>
        </authorList>
    </citation>
    <scope>NUCLEOTIDE SEQUENCE [LARGE SCALE GENOMIC DNA]</scope>
    <source>
        <strain evidence="2 3">MSr12523</strain>
    </source>
</reference>
<evidence type="ECO:0000313" key="2">
    <source>
        <dbReference type="EMBL" id="WXA99321.1"/>
    </source>
</evidence>
<feature type="region of interest" description="Disordered" evidence="1">
    <location>
        <begin position="1"/>
        <end position="23"/>
    </location>
</feature>
<organism evidence="2 3">
    <name type="scientific">Pendulispora brunnea</name>
    <dbReference type="NCBI Taxonomy" id="2905690"/>
    <lineage>
        <taxon>Bacteria</taxon>
        <taxon>Pseudomonadati</taxon>
        <taxon>Myxococcota</taxon>
        <taxon>Myxococcia</taxon>
        <taxon>Myxococcales</taxon>
        <taxon>Sorangiineae</taxon>
        <taxon>Pendulisporaceae</taxon>
        <taxon>Pendulispora</taxon>
    </lineage>
</organism>
<sequence>MHPHDHAHGETGHHKHRPLTGTNDVHRSRYFYSMLLEAEDMSVEQDFHLGNIRRHNAELHGYGTVCGLRVDDTECNERVILRKGVALDCLGREIRVERDVEIDLHEAAEAALRARQRGEGTHEHPSEDDDDEDCKPDPVDLYISICYHESFERPVQALGGPETCCAPSCEPSRVRHGFRIEVSLEPPDPGPEKITELLEDIDKCEHKKLSEWISDWITDCCWSCRPDPCDKDHHCLGLAHVRVIPGGKVTDIDNRKGRPLVLPTVLIAALAQYAVQHRRAR</sequence>
<evidence type="ECO:0000256" key="1">
    <source>
        <dbReference type="SAM" id="MobiDB-lite"/>
    </source>
</evidence>
<name>A0ABZ2KSP1_9BACT</name>
<dbReference type="EMBL" id="CP089982">
    <property type="protein sequence ID" value="WXA99321.1"/>
    <property type="molecule type" value="Genomic_DNA"/>
</dbReference>
<evidence type="ECO:0000313" key="3">
    <source>
        <dbReference type="Proteomes" id="UP001379533"/>
    </source>
</evidence>
<protein>
    <submittedName>
        <fullName evidence="2">Uncharacterized protein</fullName>
    </submittedName>
</protein>
<dbReference type="Proteomes" id="UP001379533">
    <property type="component" value="Chromosome"/>
</dbReference>
<feature type="compositionally biased region" description="Basic and acidic residues" evidence="1">
    <location>
        <begin position="116"/>
        <end position="125"/>
    </location>
</feature>